<protein>
    <submittedName>
        <fullName evidence="1">Uncharacterized protein</fullName>
    </submittedName>
</protein>
<dbReference type="Proteomes" id="UP000012488">
    <property type="component" value="Chromosome"/>
</dbReference>
<gene>
    <name evidence="1" type="ORF">MMSR116_18850</name>
</gene>
<evidence type="ECO:0000313" key="2">
    <source>
        <dbReference type="Proteomes" id="UP000012488"/>
    </source>
</evidence>
<evidence type="ECO:0000313" key="1">
    <source>
        <dbReference type="EMBL" id="QGY06243.1"/>
    </source>
</evidence>
<dbReference type="AlphaFoldDB" id="A0A6B9FU83"/>
<dbReference type="EMBL" id="CP043538">
    <property type="protein sequence ID" value="QGY06243.1"/>
    <property type="molecule type" value="Genomic_DNA"/>
</dbReference>
<reference evidence="1 2" key="2">
    <citation type="journal article" date="2013" name="Genome Announc.">
        <title>Draft Genome Sequence of Methylobacterium mesophilicum Strain SR1.6/6, Isolated from Citrus sinensis.</title>
        <authorList>
            <person name="Marinho Almeida D."/>
            <person name="Dini-Andreote F."/>
            <person name="Camargo Neves A.A."/>
            <person name="Juca Ramos R.T."/>
            <person name="Andreote F.D."/>
            <person name="Carneiro A.R."/>
            <person name="Oliveira de Souza Lima A."/>
            <person name="Caracciolo Gomes de Sa P.H."/>
            <person name="Ribeiro Barbosa M.S."/>
            <person name="Araujo W.L."/>
            <person name="Silva A."/>
        </authorList>
    </citation>
    <scope>NUCLEOTIDE SEQUENCE [LARGE SCALE GENOMIC DNA]</scope>
    <source>
        <strain evidence="1 2">SR1.6/6</strain>
    </source>
</reference>
<reference evidence="1 2" key="1">
    <citation type="journal article" date="2012" name="Genet. Mol. Biol.">
        <title>Analysis of 16S rRNA and mxaF genes revealing insights into Methylobacterium niche-specific plant association.</title>
        <authorList>
            <person name="Dourado M.N."/>
            <person name="Andreote F.D."/>
            <person name="Dini-Andreote F."/>
            <person name="Conti R."/>
            <person name="Araujo J.M."/>
            <person name="Araujo W.L."/>
        </authorList>
    </citation>
    <scope>NUCLEOTIDE SEQUENCE [LARGE SCALE GENOMIC DNA]</scope>
    <source>
        <strain evidence="1 2">SR1.6/6</strain>
    </source>
</reference>
<name>A0A6B9FU83_9HYPH</name>
<dbReference type="KEGG" id="mmes:MMSR116_18850"/>
<organism evidence="1 2">
    <name type="scientific">Methylobacterium mesophilicum SR1.6/6</name>
    <dbReference type="NCBI Taxonomy" id="908290"/>
    <lineage>
        <taxon>Bacteria</taxon>
        <taxon>Pseudomonadati</taxon>
        <taxon>Pseudomonadota</taxon>
        <taxon>Alphaproteobacteria</taxon>
        <taxon>Hyphomicrobiales</taxon>
        <taxon>Methylobacteriaceae</taxon>
        <taxon>Methylobacterium</taxon>
    </lineage>
</organism>
<proteinExistence type="predicted"/>
<accession>A0A6B9FU83</accession>
<sequence>MRAVAASPGGLCHDADPTAMPALREFRDVGERATRGQTGRHAGRLTPAGREWLATRGIRGNAET</sequence>